<dbReference type="InterPro" id="IPR002156">
    <property type="entry name" value="RNaseH_domain"/>
</dbReference>
<dbReference type="Gramene" id="C.cajan_34801.t">
    <property type="protein sequence ID" value="C.cajan_34801.t.cds1"/>
    <property type="gene ID" value="C.cajan_34801"/>
</dbReference>
<dbReference type="SUPFAM" id="SSF53098">
    <property type="entry name" value="Ribonuclease H-like"/>
    <property type="match status" value="1"/>
</dbReference>
<dbReference type="AlphaFoldDB" id="A0A151RP16"/>
<dbReference type="Proteomes" id="UP000075243">
    <property type="component" value="Unassembled WGS sequence"/>
</dbReference>
<dbReference type="Pfam" id="PF13456">
    <property type="entry name" value="RVT_3"/>
    <property type="match status" value="1"/>
</dbReference>
<dbReference type="EMBL" id="KQ483634">
    <property type="protein sequence ID" value="KYP44262.1"/>
    <property type="molecule type" value="Genomic_DNA"/>
</dbReference>
<protein>
    <submittedName>
        <fullName evidence="2">14.7 kDa ribonuclease H-like protein</fullName>
    </submittedName>
</protein>
<dbReference type="InterPro" id="IPR036397">
    <property type="entry name" value="RNaseH_sf"/>
</dbReference>
<sequence length="71" mass="7581">MGNVTLNVDGSALTNPGDSGYGGLVRDHEGKFILGFYGSIGVSNNIHAEIMALLKGLEICWARGFTHVRCE</sequence>
<dbReference type="PANTHER" id="PTHR47723:SF19">
    <property type="entry name" value="POLYNUCLEOTIDYL TRANSFERASE, RIBONUCLEASE H-LIKE SUPERFAMILY PROTEIN"/>
    <property type="match status" value="1"/>
</dbReference>
<dbReference type="InterPro" id="IPR053151">
    <property type="entry name" value="RNase_H-like"/>
</dbReference>
<dbReference type="CDD" id="cd06222">
    <property type="entry name" value="RNase_H_like"/>
    <property type="match status" value="1"/>
</dbReference>
<accession>A0A151RP16</accession>
<dbReference type="InterPro" id="IPR012337">
    <property type="entry name" value="RNaseH-like_sf"/>
</dbReference>
<reference evidence="2" key="1">
    <citation type="journal article" date="2012" name="Nat. Biotechnol.">
        <title>Draft genome sequence of pigeonpea (Cajanus cajan), an orphan legume crop of resource-poor farmers.</title>
        <authorList>
            <person name="Varshney R.K."/>
            <person name="Chen W."/>
            <person name="Li Y."/>
            <person name="Bharti A.K."/>
            <person name="Saxena R.K."/>
            <person name="Schlueter J.A."/>
            <person name="Donoghue M.T."/>
            <person name="Azam S."/>
            <person name="Fan G."/>
            <person name="Whaley A.M."/>
            <person name="Farmer A.D."/>
            <person name="Sheridan J."/>
            <person name="Iwata A."/>
            <person name="Tuteja R."/>
            <person name="Penmetsa R.V."/>
            <person name="Wu W."/>
            <person name="Upadhyaya H.D."/>
            <person name="Yang S.P."/>
            <person name="Shah T."/>
            <person name="Saxena K.B."/>
            <person name="Michael T."/>
            <person name="McCombie W.R."/>
            <person name="Yang B."/>
            <person name="Zhang G."/>
            <person name="Yang H."/>
            <person name="Wang J."/>
            <person name="Spillane C."/>
            <person name="Cook D.R."/>
            <person name="May G.D."/>
            <person name="Xu X."/>
            <person name="Jackson S.A."/>
        </authorList>
    </citation>
    <scope>NUCLEOTIDE SEQUENCE [LARGE SCALE GENOMIC DNA]</scope>
</reference>
<name>A0A151RP16_CAJCA</name>
<proteinExistence type="predicted"/>
<evidence type="ECO:0000313" key="2">
    <source>
        <dbReference type="EMBL" id="KYP44262.1"/>
    </source>
</evidence>
<dbReference type="PROSITE" id="PS50879">
    <property type="entry name" value="RNASE_H_1"/>
    <property type="match status" value="1"/>
</dbReference>
<dbReference type="GO" id="GO:0004523">
    <property type="term" value="F:RNA-DNA hybrid ribonuclease activity"/>
    <property type="evidence" value="ECO:0007669"/>
    <property type="project" value="InterPro"/>
</dbReference>
<dbReference type="PANTHER" id="PTHR47723">
    <property type="entry name" value="OS05G0353850 PROTEIN"/>
    <property type="match status" value="1"/>
</dbReference>
<dbReference type="OMA" id="GLEICWA"/>
<gene>
    <name evidence="2" type="ORF">KK1_034275</name>
</gene>
<feature type="domain" description="RNase H type-1" evidence="1">
    <location>
        <begin position="1"/>
        <end position="71"/>
    </location>
</feature>
<evidence type="ECO:0000259" key="1">
    <source>
        <dbReference type="PROSITE" id="PS50879"/>
    </source>
</evidence>
<organism evidence="2 3">
    <name type="scientific">Cajanus cajan</name>
    <name type="common">Pigeon pea</name>
    <name type="synonym">Cajanus indicus</name>
    <dbReference type="NCBI Taxonomy" id="3821"/>
    <lineage>
        <taxon>Eukaryota</taxon>
        <taxon>Viridiplantae</taxon>
        <taxon>Streptophyta</taxon>
        <taxon>Embryophyta</taxon>
        <taxon>Tracheophyta</taxon>
        <taxon>Spermatophyta</taxon>
        <taxon>Magnoliopsida</taxon>
        <taxon>eudicotyledons</taxon>
        <taxon>Gunneridae</taxon>
        <taxon>Pentapetalae</taxon>
        <taxon>rosids</taxon>
        <taxon>fabids</taxon>
        <taxon>Fabales</taxon>
        <taxon>Fabaceae</taxon>
        <taxon>Papilionoideae</taxon>
        <taxon>50 kb inversion clade</taxon>
        <taxon>NPAAA clade</taxon>
        <taxon>indigoferoid/millettioid clade</taxon>
        <taxon>Phaseoleae</taxon>
        <taxon>Cajanus</taxon>
    </lineage>
</organism>
<dbReference type="GO" id="GO:0003676">
    <property type="term" value="F:nucleic acid binding"/>
    <property type="evidence" value="ECO:0007669"/>
    <property type="project" value="InterPro"/>
</dbReference>
<dbReference type="InterPro" id="IPR044730">
    <property type="entry name" value="RNase_H-like_dom_plant"/>
</dbReference>
<evidence type="ECO:0000313" key="3">
    <source>
        <dbReference type="Proteomes" id="UP000075243"/>
    </source>
</evidence>
<dbReference type="Gene3D" id="3.30.420.10">
    <property type="entry name" value="Ribonuclease H-like superfamily/Ribonuclease H"/>
    <property type="match status" value="1"/>
</dbReference>
<keyword evidence="3" id="KW-1185">Reference proteome</keyword>